<evidence type="ECO:0000313" key="2">
    <source>
        <dbReference type="EMBL" id="TRX59709.1"/>
    </source>
</evidence>
<dbReference type="PANTHER" id="PTHR34853">
    <property type="match status" value="1"/>
</dbReference>
<dbReference type="AlphaFoldDB" id="A0A553FR25"/>
<dbReference type="PIRSF" id="PIRSF029171">
    <property type="entry name" value="Esterase_LipA"/>
    <property type="match status" value="1"/>
</dbReference>
<dbReference type="GO" id="GO:0004806">
    <property type="term" value="F:triacylglycerol lipase activity"/>
    <property type="evidence" value="ECO:0007669"/>
    <property type="project" value="InterPro"/>
</dbReference>
<dbReference type="RefSeq" id="WP_144013933.1">
    <property type="nucleotide sequence ID" value="NZ_VKDK01000023.1"/>
</dbReference>
<dbReference type="EMBL" id="VKDK01000023">
    <property type="protein sequence ID" value="TRX59709.1"/>
    <property type="molecule type" value="Genomic_DNA"/>
</dbReference>
<dbReference type="InterPro" id="IPR005152">
    <property type="entry name" value="Lipase_secreted"/>
</dbReference>
<dbReference type="Gene3D" id="1.10.260.130">
    <property type="match status" value="1"/>
</dbReference>
<protein>
    <submittedName>
        <fullName evidence="2">Alpha/beta fold hydrolase</fullName>
    </submittedName>
</protein>
<evidence type="ECO:0000313" key="3">
    <source>
        <dbReference type="Proteomes" id="UP000320443"/>
    </source>
</evidence>
<dbReference type="Gene3D" id="3.40.50.1820">
    <property type="entry name" value="alpha/beta hydrolase"/>
    <property type="match status" value="1"/>
</dbReference>
<gene>
    <name evidence="2" type="ORF">FNY97_11245</name>
</gene>
<dbReference type="Proteomes" id="UP000320443">
    <property type="component" value="Unassembled WGS sequence"/>
</dbReference>
<proteinExistence type="predicted"/>
<dbReference type="GO" id="GO:0016042">
    <property type="term" value="P:lipid catabolic process"/>
    <property type="evidence" value="ECO:0007669"/>
    <property type="project" value="InterPro"/>
</dbReference>
<name>A0A553FR25_9CORY</name>
<keyword evidence="2" id="KW-0378">Hydrolase</keyword>
<feature type="chain" id="PRO_5022034005" evidence="1">
    <location>
        <begin position="38"/>
        <end position="412"/>
    </location>
</feature>
<evidence type="ECO:0000256" key="1">
    <source>
        <dbReference type="SAM" id="SignalP"/>
    </source>
</evidence>
<feature type="signal peptide" evidence="1">
    <location>
        <begin position="1"/>
        <end position="37"/>
    </location>
</feature>
<dbReference type="PANTHER" id="PTHR34853:SF1">
    <property type="entry name" value="LIPASE 5"/>
    <property type="match status" value="1"/>
</dbReference>
<accession>A0A553FR25</accession>
<sequence length="412" mass="43505">MRTTTPQATLSFVRIKSLLTVLTTTAALILASPAAHAVEPGSVQSASPIEQPGVKATVISYSSTLMDGTPTTVTGMVYEPSAPWNGPGERPTIVYAPGTRGAGDQCAPSRARFAADGNRVDQRYEAAATRVYNYAASQGVRVVVTDYIGLGTPGHHSYVNNVEEAHAVLDAARAALRLAGAPADSPVGFVGYSQGGGAAAAAGEYAASYAPELNVKGTFAGAPPADLFEVMQAVDGSALVHVLGYAINGFAERSPEFSREIIDEMNPRGHTFLADAATFCLRESMSTWGNIRTSELTASGESFAELLRRKPVASRMLHEQRLGQRALNAPMMVVNSPTDDIIPYQQARRMAHDFCAAGGTVYFEDAWAVNVNPGSGTNHAAPTVRAVLQGTNYLIDRFRDVPAPSNCQPAES</sequence>
<organism evidence="2 3">
    <name type="scientific">Corynebacterium hiratae</name>
    <dbReference type="NCBI Taxonomy" id="3139423"/>
    <lineage>
        <taxon>Bacteria</taxon>
        <taxon>Bacillati</taxon>
        <taxon>Actinomycetota</taxon>
        <taxon>Actinomycetes</taxon>
        <taxon>Mycobacteriales</taxon>
        <taxon>Corynebacteriaceae</taxon>
        <taxon>Corynebacterium</taxon>
    </lineage>
</organism>
<dbReference type="SUPFAM" id="SSF53474">
    <property type="entry name" value="alpha/beta-Hydrolases"/>
    <property type="match status" value="1"/>
</dbReference>
<keyword evidence="1" id="KW-0732">Signal</keyword>
<reference evidence="2 3" key="1">
    <citation type="submission" date="2019-07" db="EMBL/GenBank/DDBJ databases">
        <title>Draft genome of C. aurimucosum strain 2274.</title>
        <authorList>
            <person name="Pacheco L.G.C."/>
            <person name="Aguiar E.R.G.R."/>
            <person name="Santos C.S."/>
            <person name="Rocha D.J.P.G."/>
            <person name="Sant'Anna L.O."/>
            <person name="Mattos-Guaraldi A.L."/>
            <person name="Santos L.S."/>
        </authorList>
    </citation>
    <scope>NUCLEOTIDE SEQUENCE [LARGE SCALE GENOMIC DNA]</scope>
    <source>
        <strain evidence="2 3">2274</strain>
    </source>
</reference>
<keyword evidence="3" id="KW-1185">Reference proteome</keyword>
<dbReference type="Pfam" id="PF03583">
    <property type="entry name" value="LIP"/>
    <property type="match status" value="1"/>
</dbReference>
<comment type="caution">
    <text evidence="2">The sequence shown here is derived from an EMBL/GenBank/DDBJ whole genome shotgun (WGS) entry which is preliminary data.</text>
</comment>
<dbReference type="InterPro" id="IPR029058">
    <property type="entry name" value="AB_hydrolase_fold"/>
</dbReference>